<proteinExistence type="predicted"/>
<dbReference type="OrthoDB" id="5937621at2"/>
<evidence type="ECO:0000259" key="2">
    <source>
        <dbReference type="Pfam" id="PF10091"/>
    </source>
</evidence>
<accession>A0A0H4PI36</accession>
<keyword evidence="5" id="KW-1185">Reference proteome</keyword>
<dbReference type="InterPro" id="IPR032812">
    <property type="entry name" value="SbsA_Ig"/>
</dbReference>
<sequence>MYRKLILPYLFLILIFSCQEENSEAPNIQLTKATAGQIMLAQDFSQNTGIAVDESISLTFSVAIEPSNIEDLIILKEKKSGQLVNFNVNFLAQNREIILRPIGLLKQGTAYSLAVKEGSLGKNGAYFSGYKVEFTTLSAAIKVLNFEIDGAEWVGNRRWVGASLDFSLTMTFSQGIDLTSDQVKLTENGNPLLVKVEAGDSEKTWTIKSTGLLNDFKKHTLSIVSDPNSSVSEELDDFTVEFFTGKSELNKFPFLTDAALLTLVQEQTFKYFWDFAHPSSGLVRERNTSGDLVTTGGTGFGMMAIIVGIERGFISRSEGVERWAKVVEFLSKADRFHGVWPHWLNGNTGKVIPFSPKDDGGDLVETALLIQGLLTVKEYLDPSNVTENEIIEDINVLWEEVEWDWYTRGGQNKLFWHWSPNNEWDMNLPVSGYNEALIVYVLAASSPTHPIAAEVYHKGWARDGGIMNGNSYFGMELPLGVAMGGPLFYAHYSFLGLDPRNLKDQYANYWTQNVNHSLIHQVYSEQNSLGYVGYGPVMWGLTASDNQEGYSAHSPTNDKGVISPTAALSSMPYTPEASMDALELYYYGLGDRLWGEYGFYDALNITEDWISDSYLAIDQGPIVIMIENHRTGLLWEHFMQNQQVQAGLDKLGFSY</sequence>
<name>A0A0H4PI36_9BACT</name>
<dbReference type="RefSeq" id="WP_048643881.1">
    <property type="nucleotide sequence ID" value="NZ_CP012040.1"/>
</dbReference>
<evidence type="ECO:0000313" key="4">
    <source>
        <dbReference type="EMBL" id="AKP53819.1"/>
    </source>
</evidence>
<dbReference type="EMBL" id="CP012040">
    <property type="protein sequence ID" value="AKP53819.1"/>
    <property type="molecule type" value="Genomic_DNA"/>
</dbReference>
<feature type="domain" description="Glycoamylase-like" evidence="2">
    <location>
        <begin position="429"/>
        <end position="641"/>
    </location>
</feature>
<dbReference type="KEGG" id="camu:CA2015_4480"/>
<dbReference type="AlphaFoldDB" id="A0A0H4PI36"/>
<dbReference type="Pfam" id="PF13205">
    <property type="entry name" value="Big_5"/>
    <property type="match status" value="1"/>
</dbReference>
<gene>
    <name evidence="4" type="ORF">CA2015_4480</name>
</gene>
<evidence type="ECO:0000259" key="3">
    <source>
        <dbReference type="Pfam" id="PF13205"/>
    </source>
</evidence>
<dbReference type="PROSITE" id="PS51257">
    <property type="entry name" value="PROKAR_LIPOPROTEIN"/>
    <property type="match status" value="1"/>
</dbReference>
<keyword evidence="1" id="KW-0732">Signal</keyword>
<feature type="domain" description="SbsA Ig-like" evidence="3">
    <location>
        <begin position="46"/>
        <end position="136"/>
    </location>
</feature>
<dbReference type="STRING" id="320787.CA2015_4480"/>
<reference evidence="4 5" key="1">
    <citation type="submission" date="2015-07" db="EMBL/GenBank/DDBJ databases">
        <authorList>
            <person name="Kim K.M."/>
        </authorList>
    </citation>
    <scope>NUCLEOTIDE SEQUENCE [LARGE SCALE GENOMIC DNA]</scope>
    <source>
        <strain evidence="4 5">KCTC 12363</strain>
    </source>
</reference>
<dbReference type="InterPro" id="IPR019282">
    <property type="entry name" value="Glycoamylase-like_cons_dom"/>
</dbReference>
<evidence type="ECO:0000313" key="5">
    <source>
        <dbReference type="Proteomes" id="UP000036520"/>
    </source>
</evidence>
<organism evidence="4 5">
    <name type="scientific">Cyclobacterium amurskyense</name>
    <dbReference type="NCBI Taxonomy" id="320787"/>
    <lineage>
        <taxon>Bacteria</taxon>
        <taxon>Pseudomonadati</taxon>
        <taxon>Bacteroidota</taxon>
        <taxon>Cytophagia</taxon>
        <taxon>Cytophagales</taxon>
        <taxon>Cyclobacteriaceae</taxon>
        <taxon>Cyclobacterium</taxon>
    </lineage>
</organism>
<protein>
    <recommendedName>
        <fullName evidence="6">Glycoamylase-like domain-containing protein</fullName>
    </recommendedName>
</protein>
<evidence type="ECO:0000256" key="1">
    <source>
        <dbReference type="ARBA" id="ARBA00022729"/>
    </source>
</evidence>
<dbReference type="Gene3D" id="1.50.10.140">
    <property type="match status" value="1"/>
</dbReference>
<dbReference type="Pfam" id="PF10091">
    <property type="entry name" value="Glycoamylase"/>
    <property type="match status" value="1"/>
</dbReference>
<evidence type="ECO:0008006" key="6">
    <source>
        <dbReference type="Google" id="ProtNLM"/>
    </source>
</evidence>
<dbReference type="Proteomes" id="UP000036520">
    <property type="component" value="Chromosome"/>
</dbReference>